<dbReference type="AlphaFoldDB" id="A0AAF3EWQ5"/>
<feature type="compositionally biased region" description="Basic and acidic residues" evidence="5">
    <location>
        <begin position="251"/>
        <end position="262"/>
    </location>
</feature>
<feature type="compositionally biased region" description="Basic and acidic residues" evidence="5">
    <location>
        <begin position="388"/>
        <end position="398"/>
    </location>
</feature>
<evidence type="ECO:0000313" key="6">
    <source>
        <dbReference type="Proteomes" id="UP000887575"/>
    </source>
</evidence>
<dbReference type="GO" id="GO:1904161">
    <property type="term" value="P:DNA synthesis involved in UV-damage excision repair"/>
    <property type="evidence" value="ECO:0007669"/>
    <property type="project" value="TreeGrafter"/>
</dbReference>
<keyword evidence="6" id="KW-1185">Reference proteome</keyword>
<evidence type="ECO:0000256" key="1">
    <source>
        <dbReference type="ARBA" id="ARBA00004123"/>
    </source>
</evidence>
<dbReference type="PANTHER" id="PTHR17598:SF13">
    <property type="entry name" value="DNA POLYMERASE DELTA SUBUNIT 3"/>
    <property type="match status" value="1"/>
</dbReference>
<dbReference type="Pfam" id="PF09507">
    <property type="entry name" value="CDC27"/>
    <property type="match status" value="1"/>
</dbReference>
<dbReference type="GO" id="GO:0006271">
    <property type="term" value="P:DNA strand elongation involved in DNA replication"/>
    <property type="evidence" value="ECO:0007669"/>
    <property type="project" value="TreeGrafter"/>
</dbReference>
<dbReference type="InterPro" id="IPR041913">
    <property type="entry name" value="POLD3_sf"/>
</dbReference>
<dbReference type="InterPro" id="IPR019038">
    <property type="entry name" value="POLD3"/>
</dbReference>
<evidence type="ECO:0000256" key="2">
    <source>
        <dbReference type="ARBA" id="ARBA00017589"/>
    </source>
</evidence>
<dbReference type="WBParaSite" id="MBELARI_LOCUS18623">
    <property type="protein sequence ID" value="MBELARI_LOCUS18623"/>
    <property type="gene ID" value="MBELARI_LOCUS18623"/>
</dbReference>
<dbReference type="PANTHER" id="PTHR17598">
    <property type="entry name" value="DNA POLYMERASE DELTA SUBUNIT 3"/>
    <property type="match status" value="1"/>
</dbReference>
<proteinExistence type="predicted"/>
<keyword evidence="3" id="KW-0235">DNA replication</keyword>
<dbReference type="Proteomes" id="UP000887575">
    <property type="component" value="Unassembled WGS sequence"/>
</dbReference>
<protein>
    <recommendedName>
        <fullName evidence="2">DNA polymerase delta subunit 3</fullName>
    </recommendedName>
</protein>
<feature type="region of interest" description="Disordered" evidence="5">
    <location>
        <begin position="164"/>
        <end position="344"/>
    </location>
</feature>
<name>A0AAF3EWQ5_9BILA</name>
<accession>A0AAF3EWQ5</accession>
<sequence>MSSQASDVTDEEVHASIEKILFTECQPCTILKLSRRANCITTQAYRCLHDYYLKARKKHDGLRPIHIVKGFREKDGITIEITRLAEAKDLEKIQSELENSENRGIYAITVGPIQDLHSLLQGDHVESPQFQYVDGHLSAVDGEELALRFRSQMSEAAEADRAAAAAANEAYETQIRQEQEAKKKPPKKTDPSIQAMFEKVQQRTSPKKETSKSPFGSPLKKEQTPQKKRGRKVVVESDDEDSPMKKISVASKKELTPVRESSKASASIDDIFDADDATPEKKPTQEDDDDDDVEEKKPAPKKTKTVTKNVRQPSFKSSAPIRKVKEVKLETSSSPEVLDTTAAGEPKRKKIIKIQGQETVLDEDGFMVTRPAMVEMEVDDDEEQNEQSQKKKDQERALKPANVVVDNKTKSKQQKPAPGGQRSISSFFAKKK</sequence>
<keyword evidence="4" id="KW-0539">Nucleus</keyword>
<dbReference type="GO" id="GO:0043625">
    <property type="term" value="C:delta DNA polymerase complex"/>
    <property type="evidence" value="ECO:0007669"/>
    <property type="project" value="InterPro"/>
</dbReference>
<dbReference type="GO" id="GO:0006297">
    <property type="term" value="P:nucleotide-excision repair, DNA gap filling"/>
    <property type="evidence" value="ECO:0007669"/>
    <property type="project" value="TreeGrafter"/>
</dbReference>
<dbReference type="GO" id="GO:0003887">
    <property type="term" value="F:DNA-directed DNA polymerase activity"/>
    <property type="evidence" value="ECO:0007669"/>
    <property type="project" value="TreeGrafter"/>
</dbReference>
<evidence type="ECO:0000313" key="7">
    <source>
        <dbReference type="WBParaSite" id="MBELARI_LOCUS18623"/>
    </source>
</evidence>
<feature type="compositionally biased region" description="Basic and acidic residues" evidence="5">
    <location>
        <begin position="175"/>
        <end position="190"/>
    </location>
</feature>
<evidence type="ECO:0000256" key="4">
    <source>
        <dbReference type="ARBA" id="ARBA00023242"/>
    </source>
</evidence>
<feature type="region of interest" description="Disordered" evidence="5">
    <location>
        <begin position="372"/>
        <end position="432"/>
    </location>
</feature>
<feature type="compositionally biased region" description="Acidic residues" evidence="5">
    <location>
        <begin position="376"/>
        <end position="385"/>
    </location>
</feature>
<reference evidence="7" key="1">
    <citation type="submission" date="2024-02" db="UniProtKB">
        <authorList>
            <consortium name="WormBaseParasite"/>
        </authorList>
    </citation>
    <scope>IDENTIFICATION</scope>
</reference>
<organism evidence="6 7">
    <name type="scientific">Mesorhabditis belari</name>
    <dbReference type="NCBI Taxonomy" id="2138241"/>
    <lineage>
        <taxon>Eukaryota</taxon>
        <taxon>Metazoa</taxon>
        <taxon>Ecdysozoa</taxon>
        <taxon>Nematoda</taxon>
        <taxon>Chromadorea</taxon>
        <taxon>Rhabditida</taxon>
        <taxon>Rhabditina</taxon>
        <taxon>Rhabditomorpha</taxon>
        <taxon>Rhabditoidea</taxon>
        <taxon>Rhabditidae</taxon>
        <taxon>Mesorhabditinae</taxon>
        <taxon>Mesorhabditis</taxon>
    </lineage>
</organism>
<evidence type="ECO:0000256" key="5">
    <source>
        <dbReference type="SAM" id="MobiDB-lite"/>
    </source>
</evidence>
<comment type="subcellular location">
    <subcellularLocation>
        <location evidence="1">Nucleus</location>
    </subcellularLocation>
</comment>
<dbReference type="Gene3D" id="3.90.1030.20">
    <property type="entry name" value="DNA polymerase delta, p66 (Cdc27) subunit, wHTH domain"/>
    <property type="match status" value="1"/>
</dbReference>
<evidence type="ECO:0000256" key="3">
    <source>
        <dbReference type="ARBA" id="ARBA00022705"/>
    </source>
</evidence>